<evidence type="ECO:0000313" key="3">
    <source>
        <dbReference type="EMBL" id="CEP17595.1"/>
    </source>
</evidence>
<dbReference type="STRING" id="35722.A0A0B7NPY2"/>
<feature type="domain" description="BZIP" evidence="2">
    <location>
        <begin position="195"/>
        <end position="253"/>
    </location>
</feature>
<evidence type="ECO:0000313" key="4">
    <source>
        <dbReference type="Proteomes" id="UP000054107"/>
    </source>
</evidence>
<name>A0A0B7NPY2_9FUNG</name>
<dbReference type="Proteomes" id="UP000054107">
    <property type="component" value="Unassembled WGS sequence"/>
</dbReference>
<dbReference type="InterPro" id="IPR046347">
    <property type="entry name" value="bZIP_sf"/>
</dbReference>
<dbReference type="PROSITE" id="PS50217">
    <property type="entry name" value="BZIP"/>
    <property type="match status" value="1"/>
</dbReference>
<feature type="compositionally biased region" description="Polar residues" evidence="1">
    <location>
        <begin position="1"/>
        <end position="12"/>
    </location>
</feature>
<dbReference type="SMART" id="SM00338">
    <property type="entry name" value="BRLZ"/>
    <property type="match status" value="1"/>
</dbReference>
<feature type="compositionally biased region" description="Polar residues" evidence="1">
    <location>
        <begin position="291"/>
        <end position="304"/>
    </location>
</feature>
<feature type="compositionally biased region" description="Low complexity" evidence="1">
    <location>
        <begin position="41"/>
        <end position="53"/>
    </location>
</feature>
<feature type="region of interest" description="Disordered" evidence="1">
    <location>
        <begin position="159"/>
        <end position="213"/>
    </location>
</feature>
<proteinExistence type="predicted"/>
<feature type="region of interest" description="Disordered" evidence="1">
    <location>
        <begin position="1"/>
        <end position="123"/>
    </location>
</feature>
<feature type="compositionally biased region" description="Low complexity" evidence="1">
    <location>
        <begin position="61"/>
        <end position="123"/>
    </location>
</feature>
<sequence>MSLFMSLSSTDQFHSKPMAISSITSPMGRPKEPPSSSVVPAAAAAAAANATTTPDYDVNDSPLLACASPSLSSAHSETITPPTAGSSSSKSGSSSPPSRALSNYSSSSSYSFPGSPNQNSSSNSANIILAKNTRSNSNNSLLPQPSIIAPSFYHPYHYSGNHSNSRSGSSSSTSSSSSSSTSNNAAVQAPLSIHERRLRNKTASAKYRAKKNQQYGEMRSMISSLTKENELLLRQLDHIQHENSHLKASCDRLRGKIMAQKMLKQYLVENEQQKQQQQQQQQQQHPHQHQLNMEQSSNCFLQQP</sequence>
<dbReference type="EMBL" id="LN733710">
    <property type="protein sequence ID" value="CEP17595.1"/>
    <property type="molecule type" value="Genomic_DNA"/>
</dbReference>
<feature type="compositionally biased region" description="Low complexity" evidence="1">
    <location>
        <begin position="159"/>
        <end position="184"/>
    </location>
</feature>
<dbReference type="PROSITE" id="PS00036">
    <property type="entry name" value="BZIP_BASIC"/>
    <property type="match status" value="1"/>
</dbReference>
<dbReference type="OrthoDB" id="1939598at2759"/>
<reference evidence="3 4" key="1">
    <citation type="submission" date="2014-09" db="EMBL/GenBank/DDBJ databases">
        <authorList>
            <person name="Ellenberger Sabrina"/>
        </authorList>
    </citation>
    <scope>NUCLEOTIDE SEQUENCE [LARGE SCALE GENOMIC DNA]</scope>
    <source>
        <strain evidence="3 4">CBS 412.66</strain>
    </source>
</reference>
<feature type="compositionally biased region" description="Low complexity" evidence="1">
    <location>
        <begin position="274"/>
        <end position="285"/>
    </location>
</feature>
<evidence type="ECO:0000256" key="1">
    <source>
        <dbReference type="SAM" id="MobiDB-lite"/>
    </source>
</evidence>
<protein>
    <recommendedName>
        <fullName evidence="2">BZIP domain-containing protein</fullName>
    </recommendedName>
</protein>
<dbReference type="AlphaFoldDB" id="A0A0B7NPY2"/>
<accession>A0A0B7NPY2</accession>
<feature type="region of interest" description="Disordered" evidence="1">
    <location>
        <begin position="274"/>
        <end position="304"/>
    </location>
</feature>
<dbReference type="SUPFAM" id="SSF57959">
    <property type="entry name" value="Leucine zipper domain"/>
    <property type="match status" value="1"/>
</dbReference>
<organism evidence="3 4">
    <name type="scientific">Parasitella parasitica</name>
    <dbReference type="NCBI Taxonomy" id="35722"/>
    <lineage>
        <taxon>Eukaryota</taxon>
        <taxon>Fungi</taxon>
        <taxon>Fungi incertae sedis</taxon>
        <taxon>Mucoromycota</taxon>
        <taxon>Mucoromycotina</taxon>
        <taxon>Mucoromycetes</taxon>
        <taxon>Mucorales</taxon>
        <taxon>Mucorineae</taxon>
        <taxon>Mucoraceae</taxon>
        <taxon>Parasitella</taxon>
    </lineage>
</organism>
<dbReference type="Pfam" id="PF07716">
    <property type="entry name" value="bZIP_2"/>
    <property type="match status" value="1"/>
</dbReference>
<evidence type="ECO:0000259" key="2">
    <source>
        <dbReference type="PROSITE" id="PS50217"/>
    </source>
</evidence>
<dbReference type="InterPro" id="IPR004827">
    <property type="entry name" value="bZIP"/>
</dbReference>
<dbReference type="Gene3D" id="1.20.5.170">
    <property type="match status" value="1"/>
</dbReference>
<dbReference type="CDD" id="cd14705">
    <property type="entry name" value="bZIP_Zip1"/>
    <property type="match status" value="1"/>
</dbReference>
<gene>
    <name evidence="3" type="primary">PARPA_11893.1 scaffold 44722</name>
</gene>
<keyword evidence="4" id="KW-1185">Reference proteome</keyword>
<dbReference type="GO" id="GO:0003700">
    <property type="term" value="F:DNA-binding transcription factor activity"/>
    <property type="evidence" value="ECO:0007669"/>
    <property type="project" value="InterPro"/>
</dbReference>